<reference evidence="2" key="1">
    <citation type="journal article" date="2014" name="PLoS ONE">
        <title>Transcriptome-Based Identification of ABC Transporters in the Western Tarnished Plant Bug Lygus hesperus.</title>
        <authorList>
            <person name="Hull J.J."/>
            <person name="Chaney K."/>
            <person name="Geib S.M."/>
            <person name="Fabrick J.A."/>
            <person name="Brent C.S."/>
            <person name="Walsh D."/>
            <person name="Lavine L.C."/>
        </authorList>
    </citation>
    <scope>NUCLEOTIDE SEQUENCE</scope>
</reference>
<gene>
    <name evidence="2" type="ORF">CM83_100908</name>
</gene>
<evidence type="ECO:0000313" key="2">
    <source>
        <dbReference type="EMBL" id="JAG29441.1"/>
    </source>
</evidence>
<feature type="region of interest" description="Disordered" evidence="1">
    <location>
        <begin position="1"/>
        <end position="23"/>
    </location>
</feature>
<dbReference type="AlphaFoldDB" id="A0A0A9YCU6"/>
<feature type="compositionally biased region" description="Polar residues" evidence="1">
    <location>
        <begin position="1"/>
        <end position="14"/>
    </location>
</feature>
<evidence type="ECO:0000256" key="1">
    <source>
        <dbReference type="SAM" id="MobiDB-lite"/>
    </source>
</evidence>
<dbReference type="EMBL" id="GBHO01014163">
    <property type="protein sequence ID" value="JAG29441.1"/>
    <property type="molecule type" value="Transcribed_RNA"/>
</dbReference>
<organism evidence="2">
    <name type="scientific">Lygus hesperus</name>
    <name type="common">Western plant bug</name>
    <dbReference type="NCBI Taxonomy" id="30085"/>
    <lineage>
        <taxon>Eukaryota</taxon>
        <taxon>Metazoa</taxon>
        <taxon>Ecdysozoa</taxon>
        <taxon>Arthropoda</taxon>
        <taxon>Hexapoda</taxon>
        <taxon>Insecta</taxon>
        <taxon>Pterygota</taxon>
        <taxon>Neoptera</taxon>
        <taxon>Paraneoptera</taxon>
        <taxon>Hemiptera</taxon>
        <taxon>Heteroptera</taxon>
        <taxon>Panheteroptera</taxon>
        <taxon>Cimicomorpha</taxon>
        <taxon>Miridae</taxon>
        <taxon>Mirini</taxon>
        <taxon>Lygus</taxon>
    </lineage>
</organism>
<feature type="non-terminal residue" evidence="2">
    <location>
        <position position="1"/>
    </location>
</feature>
<protein>
    <submittedName>
        <fullName evidence="2">Uncharacterized protein</fullName>
    </submittedName>
</protein>
<accession>A0A0A9YCU6</accession>
<feature type="non-terminal residue" evidence="2">
    <location>
        <position position="178"/>
    </location>
</feature>
<sequence>STYNPVTSHRTGSVNGPRVAPVTNPHNSAPYWSVYIPGTSFGTGPVNNRVITQTSDQPASAYGPVTEYGPGVANQPGVFANALSPTYGSGIAEVHYQPVPAYRPVPEYGPTYNPVTPHGTGPVNKLGIAQIANRPIPGYEPVPIDGRGPEYDPDQHTSQVLNLNTSYESAPAYYMSVP</sequence>
<reference evidence="2" key="2">
    <citation type="submission" date="2014-07" db="EMBL/GenBank/DDBJ databases">
        <authorList>
            <person name="Hull J."/>
        </authorList>
    </citation>
    <scope>NUCLEOTIDE SEQUENCE</scope>
</reference>
<name>A0A0A9YCU6_LYGHE</name>
<proteinExistence type="predicted"/>